<name>A0ABR6ZN22_9BURK</name>
<proteinExistence type="predicted"/>
<protein>
    <submittedName>
        <fullName evidence="1">Uncharacterized protein</fullName>
    </submittedName>
</protein>
<dbReference type="EMBL" id="JACOGF010000003">
    <property type="protein sequence ID" value="MBC3917306.1"/>
    <property type="molecule type" value="Genomic_DNA"/>
</dbReference>
<reference evidence="1 2" key="1">
    <citation type="submission" date="2020-08" db="EMBL/GenBank/DDBJ databases">
        <title>Novel species isolated from subtropical streams in China.</title>
        <authorList>
            <person name="Lu H."/>
        </authorList>
    </citation>
    <scope>NUCLEOTIDE SEQUENCE [LARGE SCALE GENOMIC DNA]</scope>
    <source>
        <strain evidence="1 2">CY18W</strain>
    </source>
</reference>
<evidence type="ECO:0000313" key="1">
    <source>
        <dbReference type="EMBL" id="MBC3917306.1"/>
    </source>
</evidence>
<organism evidence="1 2">
    <name type="scientific">Undibacterium hunanense</name>
    <dbReference type="NCBI Taxonomy" id="2762292"/>
    <lineage>
        <taxon>Bacteria</taxon>
        <taxon>Pseudomonadati</taxon>
        <taxon>Pseudomonadota</taxon>
        <taxon>Betaproteobacteria</taxon>
        <taxon>Burkholderiales</taxon>
        <taxon>Oxalobacteraceae</taxon>
        <taxon>Undibacterium</taxon>
    </lineage>
</organism>
<gene>
    <name evidence="1" type="ORF">H8L32_07455</name>
</gene>
<dbReference type="Proteomes" id="UP000650424">
    <property type="component" value="Unassembled WGS sequence"/>
</dbReference>
<comment type="caution">
    <text evidence="1">The sequence shown here is derived from an EMBL/GenBank/DDBJ whole genome shotgun (WGS) entry which is preliminary data.</text>
</comment>
<keyword evidence="2" id="KW-1185">Reference proteome</keyword>
<accession>A0ABR6ZN22</accession>
<sequence length="69" mass="8058">MYVPTRKEVAKLGRKKITSILIDWMCRSPTEIIPSRTQIIEVRDILLTRKDADKLNGLITMCNYYITND</sequence>
<evidence type="ECO:0000313" key="2">
    <source>
        <dbReference type="Proteomes" id="UP000650424"/>
    </source>
</evidence>